<keyword evidence="2" id="KW-1185">Reference proteome</keyword>
<reference evidence="1" key="1">
    <citation type="submission" date="2009-02" db="EMBL/GenBank/DDBJ databases">
        <title>The Genome Sequence of Ajellomyces capsulatus strain G186AR.</title>
        <authorList>
            <consortium name="The Broad Institute Genome Sequencing Platform"/>
            <person name="Champion M."/>
            <person name="Cuomo C."/>
            <person name="Ma L.-J."/>
            <person name="Henn M.R."/>
            <person name="Sil A."/>
            <person name="Goldman B."/>
            <person name="Young S.K."/>
            <person name="Kodira C.D."/>
            <person name="Zeng Q."/>
            <person name="Koehrsen M."/>
            <person name="Alvarado L."/>
            <person name="Berlin A."/>
            <person name="Borenstein D."/>
            <person name="Chen Z."/>
            <person name="Engels R."/>
            <person name="Freedman E."/>
            <person name="Gellesch M."/>
            <person name="Goldberg J."/>
            <person name="Griggs A."/>
            <person name="Gujja S."/>
            <person name="Heiman D."/>
            <person name="Hepburn T."/>
            <person name="Howarth C."/>
            <person name="Jen D."/>
            <person name="Larson L."/>
            <person name="Lewis B."/>
            <person name="Mehta T."/>
            <person name="Park D."/>
            <person name="Pearson M."/>
            <person name="Roberts A."/>
            <person name="Saif S."/>
            <person name="Shea T."/>
            <person name="Shenoy N."/>
            <person name="Sisk P."/>
            <person name="Stolte C."/>
            <person name="Sykes S."/>
            <person name="Walk T."/>
            <person name="White J."/>
            <person name="Yandava C."/>
            <person name="Klein B."/>
            <person name="McEwen J.G."/>
            <person name="Puccia R."/>
            <person name="Goldman G.H."/>
            <person name="Felipe M.S."/>
            <person name="Nino-Vega G."/>
            <person name="San-Blas G."/>
            <person name="Taylor J."/>
            <person name="Mendoza L."/>
            <person name="Galagan J."/>
            <person name="Nusbaum C."/>
            <person name="Birren B."/>
        </authorList>
    </citation>
    <scope>NUCLEOTIDE SEQUENCE</scope>
    <source>
        <strain evidence="1">G186AR</strain>
    </source>
</reference>
<evidence type="ECO:0000313" key="1">
    <source>
        <dbReference type="EMBL" id="EEH07199.1"/>
    </source>
</evidence>
<organism evidence="1 2">
    <name type="scientific">Ajellomyces capsulatus (strain G186AR / H82 / ATCC MYA-2454 / RMSCC 2432)</name>
    <name type="common">Darling's disease fungus</name>
    <name type="synonym">Histoplasma capsulatum</name>
    <dbReference type="NCBI Taxonomy" id="447093"/>
    <lineage>
        <taxon>Eukaryota</taxon>
        <taxon>Fungi</taxon>
        <taxon>Dikarya</taxon>
        <taxon>Ascomycota</taxon>
        <taxon>Pezizomycotina</taxon>
        <taxon>Eurotiomycetes</taxon>
        <taxon>Eurotiomycetidae</taxon>
        <taxon>Onygenales</taxon>
        <taxon>Ajellomycetaceae</taxon>
        <taxon>Histoplasma</taxon>
    </lineage>
</organism>
<protein>
    <submittedName>
        <fullName evidence="1">Uncharacterized protein</fullName>
    </submittedName>
</protein>
<dbReference type="AlphaFoldDB" id="C0NMV2"/>
<proteinExistence type="predicted"/>
<sequence length="103" mass="11393">MAVGNEELELRCAMLEFRGPIKGGSEGRAPSTLVPFRYPDSLANPNATNHRLHRDHESGTWLDFGFASCRVRVQVPPRYRLHTSIALQRGLTGPYANLGQFGG</sequence>
<name>C0NMV2_AJECG</name>
<accession>C0NMV2</accession>
<dbReference type="EMBL" id="GG663367">
    <property type="protein sequence ID" value="EEH07199.1"/>
    <property type="molecule type" value="Genomic_DNA"/>
</dbReference>
<gene>
    <name evidence="1" type="ORF">HCBG_04079</name>
</gene>
<dbReference type="RefSeq" id="XP_045287680.1">
    <property type="nucleotide sequence ID" value="XM_045431128.1"/>
</dbReference>
<dbReference type="HOGENOM" id="CLU_2262971_0_0_1"/>
<dbReference type="InParanoid" id="C0NMV2"/>
<dbReference type="Proteomes" id="UP000001631">
    <property type="component" value="Unassembled WGS sequence"/>
</dbReference>
<evidence type="ECO:0000313" key="2">
    <source>
        <dbReference type="Proteomes" id="UP000001631"/>
    </source>
</evidence>
<dbReference type="GeneID" id="69037095"/>